<evidence type="ECO:0000313" key="1">
    <source>
        <dbReference type="EMBL" id="KAK9508196.1"/>
    </source>
</evidence>
<keyword evidence="2" id="KW-1185">Reference proteome</keyword>
<gene>
    <name evidence="1" type="ORF">O3M35_007913</name>
</gene>
<protein>
    <submittedName>
        <fullName evidence="1">Uncharacterized protein</fullName>
    </submittedName>
</protein>
<reference evidence="1 2" key="1">
    <citation type="submission" date="2022-12" db="EMBL/GenBank/DDBJ databases">
        <title>Chromosome-level genome assembly of true bugs.</title>
        <authorList>
            <person name="Ma L."/>
            <person name="Li H."/>
        </authorList>
    </citation>
    <scope>NUCLEOTIDE SEQUENCE [LARGE SCALE GENOMIC DNA]</scope>
    <source>
        <strain evidence="1">Lab_2022b</strain>
    </source>
</reference>
<accession>A0AAW1DBV9</accession>
<name>A0AAW1DBV9_9HEMI</name>
<sequence>MRRLYENFKYSNATFCIRYNFAMRRLCQNFKSFGLTVLPTEQLKVANFLTTISHRTAVGSLKFFCIPA</sequence>
<evidence type="ECO:0000313" key="2">
    <source>
        <dbReference type="Proteomes" id="UP001461498"/>
    </source>
</evidence>
<proteinExistence type="predicted"/>
<comment type="caution">
    <text evidence="1">The sequence shown here is derived from an EMBL/GenBank/DDBJ whole genome shotgun (WGS) entry which is preliminary data.</text>
</comment>
<dbReference type="AlphaFoldDB" id="A0AAW1DBV9"/>
<dbReference type="Proteomes" id="UP001461498">
    <property type="component" value="Unassembled WGS sequence"/>
</dbReference>
<dbReference type="EMBL" id="JAPXFL010000004">
    <property type="protein sequence ID" value="KAK9508196.1"/>
    <property type="molecule type" value="Genomic_DNA"/>
</dbReference>
<organism evidence="1 2">
    <name type="scientific">Rhynocoris fuscipes</name>
    <dbReference type="NCBI Taxonomy" id="488301"/>
    <lineage>
        <taxon>Eukaryota</taxon>
        <taxon>Metazoa</taxon>
        <taxon>Ecdysozoa</taxon>
        <taxon>Arthropoda</taxon>
        <taxon>Hexapoda</taxon>
        <taxon>Insecta</taxon>
        <taxon>Pterygota</taxon>
        <taxon>Neoptera</taxon>
        <taxon>Paraneoptera</taxon>
        <taxon>Hemiptera</taxon>
        <taxon>Heteroptera</taxon>
        <taxon>Panheteroptera</taxon>
        <taxon>Cimicomorpha</taxon>
        <taxon>Reduviidae</taxon>
        <taxon>Harpactorinae</taxon>
        <taxon>Harpactorini</taxon>
        <taxon>Rhynocoris</taxon>
    </lineage>
</organism>